<dbReference type="GO" id="GO:0005829">
    <property type="term" value="C:cytosol"/>
    <property type="evidence" value="ECO:0007669"/>
    <property type="project" value="TreeGrafter"/>
</dbReference>
<dbReference type="RefSeq" id="WP_071083949.1">
    <property type="nucleotide sequence ID" value="NZ_MBLM01000108.1"/>
</dbReference>
<dbReference type="Proteomes" id="UP000179627">
    <property type="component" value="Unassembled WGS sequence"/>
</dbReference>
<evidence type="ECO:0000259" key="1">
    <source>
        <dbReference type="SMART" id="SM00923"/>
    </source>
</evidence>
<dbReference type="OrthoDB" id="7584480at2"/>
<dbReference type="PANTHER" id="PTHR38444:SF1">
    <property type="entry name" value="ENTEROBACTIN BIOSYNTHESIS PROTEIN YBDZ"/>
    <property type="match status" value="1"/>
</dbReference>
<dbReference type="Pfam" id="PF03621">
    <property type="entry name" value="MbtH"/>
    <property type="match status" value="1"/>
</dbReference>
<dbReference type="InterPro" id="IPR005153">
    <property type="entry name" value="MbtH-like_dom"/>
</dbReference>
<feature type="domain" description="MbtH-like" evidence="1">
    <location>
        <begin position="4"/>
        <end position="54"/>
    </location>
</feature>
<evidence type="ECO:0000313" key="3">
    <source>
        <dbReference type="Proteomes" id="UP000179627"/>
    </source>
</evidence>
<dbReference type="AlphaFoldDB" id="A0A1S1QW60"/>
<dbReference type="InterPro" id="IPR037407">
    <property type="entry name" value="MLP_fam"/>
</dbReference>
<sequence length="85" mass="9183">MSTNPFDDESGNFFVLINDEGQHSLWPSFAAVPAGWTVVHGEETRQSCLDYVEANWTDLRPRSLVAQMAAAASAGATGSDEPTPR</sequence>
<evidence type="ECO:0000313" key="2">
    <source>
        <dbReference type="EMBL" id="OHV38943.1"/>
    </source>
</evidence>
<dbReference type="SMART" id="SM00923">
    <property type="entry name" value="MbtH"/>
    <property type="match status" value="1"/>
</dbReference>
<comment type="caution">
    <text evidence="2">The sequence shown here is derived from an EMBL/GenBank/DDBJ whole genome shotgun (WGS) entry which is preliminary data.</text>
</comment>
<protein>
    <submittedName>
        <fullName evidence="2">Antibiotic synthesis protein MbtH</fullName>
    </submittedName>
</protein>
<organism evidence="2 3">
    <name type="scientific">Parafrankia colletiae</name>
    <dbReference type="NCBI Taxonomy" id="573497"/>
    <lineage>
        <taxon>Bacteria</taxon>
        <taxon>Bacillati</taxon>
        <taxon>Actinomycetota</taxon>
        <taxon>Actinomycetes</taxon>
        <taxon>Frankiales</taxon>
        <taxon>Frankiaceae</taxon>
        <taxon>Parafrankia</taxon>
    </lineage>
</organism>
<reference evidence="3" key="1">
    <citation type="submission" date="2016-07" db="EMBL/GenBank/DDBJ databases">
        <title>Sequence Frankia sp. strain CcI1.17.</title>
        <authorList>
            <person name="Ghodhbane-Gtari F."/>
            <person name="Swanson E."/>
            <person name="Gueddou A."/>
            <person name="Morris K."/>
            <person name="Hezbri K."/>
            <person name="Ktari A."/>
            <person name="Nouioui I."/>
            <person name="Abebe-Akele F."/>
            <person name="Simpson S."/>
            <person name="Thomas K."/>
            <person name="Gtari M."/>
            <person name="Tisa L.S."/>
            <person name="Hurst S."/>
        </authorList>
    </citation>
    <scope>NUCLEOTIDE SEQUENCE [LARGE SCALE GENOMIC DNA]</scope>
    <source>
        <strain evidence="3">Cc1.17</strain>
    </source>
</reference>
<dbReference type="InterPro" id="IPR038020">
    <property type="entry name" value="MbtH-like_sf"/>
</dbReference>
<dbReference type="PANTHER" id="PTHR38444">
    <property type="entry name" value="ENTEROBACTIN BIOSYNTHESIS PROTEIN YBDZ"/>
    <property type="match status" value="1"/>
</dbReference>
<dbReference type="GO" id="GO:0019290">
    <property type="term" value="P:siderophore biosynthetic process"/>
    <property type="evidence" value="ECO:0007669"/>
    <property type="project" value="TreeGrafter"/>
</dbReference>
<dbReference type="EMBL" id="MBLM01000108">
    <property type="protein sequence ID" value="OHV38943.1"/>
    <property type="molecule type" value="Genomic_DNA"/>
</dbReference>
<proteinExistence type="predicted"/>
<name>A0A1S1QW60_9ACTN</name>
<dbReference type="SUPFAM" id="SSF160582">
    <property type="entry name" value="MbtH-like"/>
    <property type="match status" value="1"/>
</dbReference>
<keyword evidence="3" id="KW-1185">Reference proteome</keyword>
<accession>A0A1S1QW60</accession>
<gene>
    <name evidence="2" type="ORF">CC117_04350</name>
</gene>
<dbReference type="Gene3D" id="3.90.820.10">
    <property type="entry name" value="Structural Genomics, Unknown Function 30-nov-00 1gh9 Mol_id"/>
    <property type="match status" value="1"/>
</dbReference>